<sequence length="239" mass="25355">GRQSAASAAALVILALGWAGFGWVRWIFPSAHLVLILLPAGWLAGFAARLFRGLSLCDSASFADRAGSLKERAATALESADKSSPPTGIPALQLKDAETHLEGLPAAKLKYSRTLGPGAKLTAACALIIAALAFIPRPEYRPAAKSAPLEAAKKIDIATRNLQNIAQKTKDIKRDIQRARDLAKRVKAGAVEPAEAAQQVREIADALKRLAADADAARNVEAKIARATRDGPVNRRRGF</sequence>
<feature type="transmembrane region" description="Helical" evidence="1">
    <location>
        <begin position="6"/>
        <end position="24"/>
    </location>
</feature>
<protein>
    <submittedName>
        <fullName evidence="2">Uncharacterized protein</fullName>
    </submittedName>
</protein>
<keyword evidence="1" id="KW-0472">Membrane</keyword>
<feature type="transmembrane region" description="Helical" evidence="1">
    <location>
        <begin position="31"/>
        <end position="51"/>
    </location>
</feature>
<evidence type="ECO:0000313" key="2">
    <source>
        <dbReference type="EMBL" id="GAI35648.1"/>
    </source>
</evidence>
<accession>X1MWJ1</accession>
<evidence type="ECO:0000256" key="1">
    <source>
        <dbReference type="SAM" id="Phobius"/>
    </source>
</evidence>
<dbReference type="EMBL" id="BARV01032580">
    <property type="protein sequence ID" value="GAI35648.1"/>
    <property type="molecule type" value="Genomic_DNA"/>
</dbReference>
<keyword evidence="1" id="KW-0812">Transmembrane</keyword>
<dbReference type="AlphaFoldDB" id="X1MWJ1"/>
<organism evidence="2">
    <name type="scientific">marine sediment metagenome</name>
    <dbReference type="NCBI Taxonomy" id="412755"/>
    <lineage>
        <taxon>unclassified sequences</taxon>
        <taxon>metagenomes</taxon>
        <taxon>ecological metagenomes</taxon>
    </lineage>
</organism>
<comment type="caution">
    <text evidence="2">The sequence shown here is derived from an EMBL/GenBank/DDBJ whole genome shotgun (WGS) entry which is preliminary data.</text>
</comment>
<gene>
    <name evidence="2" type="ORF">S06H3_51358</name>
</gene>
<reference evidence="2" key="1">
    <citation type="journal article" date="2014" name="Front. Microbiol.">
        <title>High frequency of phylogenetically diverse reductive dehalogenase-homologous genes in deep subseafloor sedimentary metagenomes.</title>
        <authorList>
            <person name="Kawai M."/>
            <person name="Futagami T."/>
            <person name="Toyoda A."/>
            <person name="Takaki Y."/>
            <person name="Nishi S."/>
            <person name="Hori S."/>
            <person name="Arai W."/>
            <person name="Tsubouchi T."/>
            <person name="Morono Y."/>
            <person name="Uchiyama I."/>
            <person name="Ito T."/>
            <person name="Fujiyama A."/>
            <person name="Inagaki F."/>
            <person name="Takami H."/>
        </authorList>
    </citation>
    <scope>NUCLEOTIDE SEQUENCE</scope>
    <source>
        <strain evidence="2">Expedition CK06-06</strain>
    </source>
</reference>
<keyword evidence="1" id="KW-1133">Transmembrane helix</keyword>
<proteinExistence type="predicted"/>
<name>X1MWJ1_9ZZZZ</name>
<feature type="non-terminal residue" evidence="2">
    <location>
        <position position="1"/>
    </location>
</feature>